<dbReference type="EMBL" id="LGKP01000004">
    <property type="protein sequence ID" value="KPL91619.1"/>
    <property type="molecule type" value="Genomic_DNA"/>
</dbReference>
<dbReference type="Proteomes" id="UP000050277">
    <property type="component" value="Unassembled WGS sequence"/>
</dbReference>
<comment type="caution">
    <text evidence="2">The sequence shown here is derived from an EMBL/GenBank/DDBJ whole genome shotgun (WGS) entry which is preliminary data.</text>
</comment>
<gene>
    <name evidence="2" type="ORF">SE18_01050</name>
</gene>
<evidence type="ECO:0000313" key="2">
    <source>
        <dbReference type="EMBL" id="KPL91619.1"/>
    </source>
</evidence>
<keyword evidence="3" id="KW-1185">Reference proteome</keyword>
<reference evidence="2 3" key="1">
    <citation type="submission" date="2015-07" db="EMBL/GenBank/DDBJ databases">
        <title>Whole genome sequence of Herpetosiphon geysericola DSM 7119.</title>
        <authorList>
            <person name="Hemp J."/>
            <person name="Ward L.M."/>
            <person name="Pace L.A."/>
            <person name="Fischer W.W."/>
        </authorList>
    </citation>
    <scope>NUCLEOTIDE SEQUENCE [LARGE SCALE GENOMIC DNA]</scope>
    <source>
        <strain evidence="2 3">DSM 7119</strain>
    </source>
</reference>
<name>A0A0P6YHC0_9CHLR</name>
<sequence>MRFPPAEGRKGGEKFYEGRNHEAREEREGEKHGAIEATVIIPNPNIRGCRGMKTPSVSLQRRDGREAKNSTKDETTKHAKNAKARRMGQ</sequence>
<feature type="region of interest" description="Disordered" evidence="1">
    <location>
        <begin position="1"/>
        <end position="32"/>
    </location>
</feature>
<proteinExistence type="predicted"/>
<feature type="compositionally biased region" description="Basic and acidic residues" evidence="1">
    <location>
        <begin position="7"/>
        <end position="32"/>
    </location>
</feature>
<feature type="compositionally biased region" description="Basic and acidic residues" evidence="1">
    <location>
        <begin position="60"/>
        <end position="77"/>
    </location>
</feature>
<dbReference type="STRING" id="70996.SE18_01050"/>
<protein>
    <submittedName>
        <fullName evidence="2">Uncharacterized protein</fullName>
    </submittedName>
</protein>
<accession>A0A0P6YHC0</accession>
<feature type="compositionally biased region" description="Basic residues" evidence="1">
    <location>
        <begin position="78"/>
        <end position="89"/>
    </location>
</feature>
<evidence type="ECO:0000256" key="1">
    <source>
        <dbReference type="SAM" id="MobiDB-lite"/>
    </source>
</evidence>
<feature type="region of interest" description="Disordered" evidence="1">
    <location>
        <begin position="46"/>
        <end position="89"/>
    </location>
</feature>
<evidence type="ECO:0000313" key="3">
    <source>
        <dbReference type="Proteomes" id="UP000050277"/>
    </source>
</evidence>
<dbReference type="AlphaFoldDB" id="A0A0P6YHC0"/>
<organism evidence="2 3">
    <name type="scientific">Herpetosiphon geysericola</name>
    <dbReference type="NCBI Taxonomy" id="70996"/>
    <lineage>
        <taxon>Bacteria</taxon>
        <taxon>Bacillati</taxon>
        <taxon>Chloroflexota</taxon>
        <taxon>Chloroflexia</taxon>
        <taxon>Herpetosiphonales</taxon>
        <taxon>Herpetosiphonaceae</taxon>
        <taxon>Herpetosiphon</taxon>
    </lineage>
</organism>